<feature type="compositionally biased region" description="Polar residues" evidence="1">
    <location>
        <begin position="358"/>
        <end position="367"/>
    </location>
</feature>
<evidence type="ECO:0000313" key="5">
    <source>
        <dbReference type="Proteomes" id="UP000017861"/>
    </source>
</evidence>
<feature type="compositionally biased region" description="Basic and acidic residues" evidence="1">
    <location>
        <begin position="454"/>
        <end position="467"/>
    </location>
</feature>
<evidence type="ECO:0000256" key="2">
    <source>
        <dbReference type="SAM" id="Phobius"/>
    </source>
</evidence>
<feature type="transmembrane region" description="Helical" evidence="2">
    <location>
        <begin position="108"/>
        <end position="132"/>
    </location>
</feature>
<reference evidence="4 5" key="1">
    <citation type="journal article" date="2014" name="Genome Announc.">
        <title>Trypanosoma cruzi Clone Dm28c Draft Genome Sequence.</title>
        <authorList>
            <person name="Grisard E.C."/>
            <person name="Teixeira S.M."/>
            <person name="de Almeida L.G."/>
            <person name="Stoco P.H."/>
            <person name="Gerber A.L."/>
            <person name="Talavera-Lopez C."/>
            <person name="Lima O.C."/>
            <person name="Andersson B."/>
            <person name="de Vasconcelos A.T."/>
        </authorList>
    </citation>
    <scope>NUCLEOTIDE SEQUENCE [LARGE SCALE GENOMIC DNA]</scope>
    <source>
        <strain evidence="4 5">Dm28c</strain>
    </source>
</reference>
<feature type="chain" id="PRO_5004730942" evidence="3">
    <location>
        <begin position="28"/>
        <end position="513"/>
    </location>
</feature>
<keyword evidence="3" id="KW-0732">Signal</keyword>
<dbReference type="Pfam" id="PF12517">
    <property type="entry name" value="DUF3720"/>
    <property type="match status" value="1"/>
</dbReference>
<feature type="compositionally biased region" description="Polar residues" evidence="1">
    <location>
        <begin position="389"/>
        <end position="407"/>
    </location>
</feature>
<feature type="transmembrane region" description="Helical" evidence="2">
    <location>
        <begin position="73"/>
        <end position="96"/>
    </location>
</feature>
<proteinExistence type="predicted"/>
<feature type="compositionally biased region" description="Acidic residues" evidence="1">
    <location>
        <begin position="303"/>
        <end position="314"/>
    </location>
</feature>
<keyword evidence="2" id="KW-1133">Transmembrane helix</keyword>
<dbReference type="InterPro" id="IPR022195">
    <property type="entry name" value="DUF3720"/>
</dbReference>
<sequence>MIVFCFICFRCPAVCSVLLLHIRHVECNPDTLICMHTGVPGFFYFLFSCFLILWVSVRRAISAIVLIQTVSSCVLCFCVLGGLVSCLSLLCVDVLLVCAEGCTQVTGVMAMMMTGRVLLVCALCVLWCGAVFGHAMEDDCGEGGGDGLRHTSNGGDDGVPLKADCGLLSTRMGLIKAVEAAEAGQESSGPDPPQVTEESLPNNTNGTGAPGPGGVSVAVQPPAGIPPTPKGSGTEEKGKKSEVVDTSGEEVAGDQEQNDVIEADPQHQSVDQLSSSSSSDRPDTESVKQPSSRANSKSKEISDDSLQEEEEEEDSLRSETDSHEKQEELVKKEALQKASNEAPTETPGGPTNKEEKQTATTEVNGHSSPEALGDVKQPEEFQSEKDLNHNPQTKSVASIAANQQNEPSADHGETGPPSPTANGDAANNDSDKSIEDGIPSNDPAADGAGTAEGKQNENKDANPKETPVKAAAMKTTTATTGESDGSTAVSHTASPLLLLVVVACAAAAAVVAA</sequence>
<dbReference type="OrthoDB" id="10570065at2759"/>
<feature type="transmembrane region" description="Helical" evidence="2">
    <location>
        <begin position="496"/>
        <end position="512"/>
    </location>
</feature>
<feature type="region of interest" description="Disordered" evidence="1">
    <location>
        <begin position="180"/>
        <end position="489"/>
    </location>
</feature>
<dbReference type="AlphaFoldDB" id="V5AYQ2"/>
<gene>
    <name evidence="4" type="ORF">TCDM_12113</name>
</gene>
<protein>
    <submittedName>
        <fullName evidence="4">Mucin-associated surface protein (MASP)</fullName>
    </submittedName>
</protein>
<keyword evidence="2" id="KW-0812">Transmembrane</keyword>
<organism evidence="4 5">
    <name type="scientific">Trypanosoma cruzi Dm28c</name>
    <dbReference type="NCBI Taxonomy" id="1416333"/>
    <lineage>
        <taxon>Eukaryota</taxon>
        <taxon>Discoba</taxon>
        <taxon>Euglenozoa</taxon>
        <taxon>Kinetoplastea</taxon>
        <taxon>Metakinetoplastina</taxon>
        <taxon>Trypanosomatida</taxon>
        <taxon>Trypanosomatidae</taxon>
        <taxon>Trypanosoma</taxon>
        <taxon>Schizotrypanum</taxon>
    </lineage>
</organism>
<evidence type="ECO:0000256" key="3">
    <source>
        <dbReference type="SAM" id="SignalP"/>
    </source>
</evidence>
<comment type="caution">
    <text evidence="4">The sequence shown here is derived from an EMBL/GenBank/DDBJ whole genome shotgun (WGS) entry which is preliminary data.</text>
</comment>
<feature type="compositionally biased region" description="Basic and acidic residues" evidence="1">
    <location>
        <begin position="233"/>
        <end position="243"/>
    </location>
</feature>
<dbReference type="EMBL" id="AYLP01000490">
    <property type="protein sequence ID" value="ESS60364.1"/>
    <property type="molecule type" value="Genomic_DNA"/>
</dbReference>
<dbReference type="VEuPathDB" id="TriTrypDB:TCDM_12113"/>
<keyword evidence="2" id="KW-0472">Membrane</keyword>
<evidence type="ECO:0000313" key="4">
    <source>
        <dbReference type="EMBL" id="ESS60364.1"/>
    </source>
</evidence>
<feature type="compositionally biased region" description="Basic and acidic residues" evidence="1">
    <location>
        <begin position="315"/>
        <end position="335"/>
    </location>
</feature>
<evidence type="ECO:0000256" key="1">
    <source>
        <dbReference type="SAM" id="MobiDB-lite"/>
    </source>
</evidence>
<accession>V5AYQ2</accession>
<dbReference type="Proteomes" id="UP000017861">
    <property type="component" value="Unassembled WGS sequence"/>
</dbReference>
<feature type="compositionally biased region" description="Low complexity" evidence="1">
    <location>
        <begin position="469"/>
        <end position="480"/>
    </location>
</feature>
<feature type="compositionally biased region" description="Acidic residues" evidence="1">
    <location>
        <begin position="247"/>
        <end position="262"/>
    </location>
</feature>
<feature type="transmembrane region" description="Helical" evidence="2">
    <location>
        <begin position="43"/>
        <end position="61"/>
    </location>
</feature>
<name>V5AYQ2_TRYCR</name>
<feature type="compositionally biased region" description="Basic and acidic residues" evidence="1">
    <location>
        <begin position="376"/>
        <end position="388"/>
    </location>
</feature>
<feature type="signal peptide" evidence="3">
    <location>
        <begin position="1"/>
        <end position="27"/>
    </location>
</feature>